<dbReference type="InterPro" id="IPR043447">
    <property type="entry name" value="CCDC120/INAVA"/>
</dbReference>
<feature type="region of interest" description="Disordered" evidence="4">
    <location>
        <begin position="706"/>
        <end position="738"/>
    </location>
</feature>
<protein>
    <recommendedName>
        <fullName evidence="6">Cytohesin Ubiquitin Protein Inducing domain-containing protein</fullName>
    </recommendedName>
</protein>
<feature type="non-terminal residue" evidence="7">
    <location>
        <position position="1"/>
    </location>
</feature>
<dbReference type="GO" id="GO:0005737">
    <property type="term" value="C:cytoplasm"/>
    <property type="evidence" value="ECO:0007669"/>
    <property type="project" value="UniProtKB-SubCell"/>
</dbReference>
<dbReference type="PANTHER" id="PTHR16093:SF5">
    <property type="entry name" value="COILED-COIL DOMAIN-CONTAINING PROTEIN 120"/>
    <property type="match status" value="1"/>
</dbReference>
<gene>
    <name evidence="7" type="ORF">P4O66_022799</name>
</gene>
<sequence length="822" mass="89368">MHMLQPSAVCCHLPLSLLEPLFLPVKGNGPSTCPAGGAQGCERLLLRAGRWLSWGPATGVEQESRKSLLQLCWSQEGRGGVKRAWRDAFRTHLLSTKNQSAVARLHVLRVLLAVRPTLHLSLRTRLSDLIGSKAESFSKGRITFQQHGITVSSLQSIKHQQHSGSSLRWTGVLQPSDSGCAGPHTAAHMTAAGRFANWHVRDLEKTFPLCTGEPTIRQETHDMEVKGHLIFRPELQSSMDSKHAAERMVELQERRRSLQALLSTRLAELKHVCLQEAELTGKIPSEFPLEAGENPPHVQRKVGLVRSGSKHNYKTEASGFLTILEDEASQRKLKKTLFSGALRRHTDAEQLPSHGKRTVHRGCHTDNTVKSESSSMSDSTSQENEEASEDVSPSRSQLVLGSPDSRFCRKLSPVEIYYEMRARRNSVASSASPNRSLPRSTSNPEGRSVPATPMMTRNGRAVVHVRSESSSGAAAVKQWSDNPEASQQAPVPSQEGSAPGSYKQGSCPYSVQARRSNSSEALLDRSADAGVDEGGQRSGPVVRNGPSKSSEALPDGRVRPPQRGSPEQQANGHVEVARMRSVSGGRGPGGGGVMGGGYNEILLDYVWGKQQKMQAQQQQQQHRLQCQAGLKARPWPEGPPAAPPPYVNGFHQPQTLLLGSGAPAYSPLMLRGKPGEPRRVKVSRTKSCGPFVPLQPHQQDSALFSPVAVGHPDQPPGQFQPANRPTHPRSADCTPDDPTRSLHKALALEGLRDWYLRNALGQAGGAGKGQEGAPSQRRRTTALLHVSHAHPPLKHQSQSFQSDAAYPHLPQSATFHGHPPHG</sequence>
<reference evidence="7" key="1">
    <citation type="submission" date="2023-03" db="EMBL/GenBank/DDBJ databases">
        <title>Electrophorus voltai genome.</title>
        <authorList>
            <person name="Bian C."/>
        </authorList>
    </citation>
    <scope>NUCLEOTIDE SEQUENCE</scope>
    <source>
        <strain evidence="7">CB-2022</strain>
        <tissue evidence="7">Muscle</tissue>
    </source>
</reference>
<dbReference type="EMBL" id="JAROKS010000009">
    <property type="protein sequence ID" value="KAK1801099.1"/>
    <property type="molecule type" value="Genomic_DNA"/>
</dbReference>
<feature type="region of interest" description="Disordered" evidence="4">
    <location>
        <begin position="344"/>
        <end position="401"/>
    </location>
</feature>
<evidence type="ECO:0000313" key="7">
    <source>
        <dbReference type="EMBL" id="KAK1801099.1"/>
    </source>
</evidence>
<evidence type="ECO:0000256" key="1">
    <source>
        <dbReference type="ARBA" id="ARBA00004496"/>
    </source>
</evidence>
<evidence type="ECO:0000256" key="2">
    <source>
        <dbReference type="ARBA" id="ARBA00022490"/>
    </source>
</evidence>
<feature type="chain" id="PRO_5042240967" description="Cytohesin Ubiquitin Protein Inducing domain-containing protein" evidence="5">
    <location>
        <begin position="19"/>
        <end position="822"/>
    </location>
</feature>
<proteinExistence type="predicted"/>
<feature type="region of interest" description="Disordered" evidence="4">
    <location>
        <begin position="424"/>
        <end position="574"/>
    </location>
</feature>
<feature type="compositionally biased region" description="Polar residues" evidence="4">
    <location>
        <begin position="479"/>
        <end position="496"/>
    </location>
</feature>
<dbReference type="Pfam" id="PF11819">
    <property type="entry name" value="CUPID"/>
    <property type="match status" value="1"/>
</dbReference>
<evidence type="ECO:0000259" key="6">
    <source>
        <dbReference type="Pfam" id="PF11819"/>
    </source>
</evidence>
<feature type="domain" description="Cytohesin Ubiquitin Protein Inducing" evidence="6">
    <location>
        <begin position="237"/>
        <end position="328"/>
    </location>
</feature>
<feature type="region of interest" description="Disordered" evidence="4">
    <location>
        <begin position="790"/>
        <end position="822"/>
    </location>
</feature>
<feature type="compositionally biased region" description="Low complexity" evidence="4">
    <location>
        <begin position="371"/>
        <end position="381"/>
    </location>
</feature>
<dbReference type="AlphaFoldDB" id="A0AAD8ZLX9"/>
<organism evidence="7 8">
    <name type="scientific">Electrophorus voltai</name>
    <dbReference type="NCBI Taxonomy" id="2609070"/>
    <lineage>
        <taxon>Eukaryota</taxon>
        <taxon>Metazoa</taxon>
        <taxon>Chordata</taxon>
        <taxon>Craniata</taxon>
        <taxon>Vertebrata</taxon>
        <taxon>Euteleostomi</taxon>
        <taxon>Actinopterygii</taxon>
        <taxon>Neopterygii</taxon>
        <taxon>Teleostei</taxon>
        <taxon>Ostariophysi</taxon>
        <taxon>Gymnotiformes</taxon>
        <taxon>Gymnotoidei</taxon>
        <taxon>Gymnotidae</taxon>
        <taxon>Electrophorus</taxon>
    </lineage>
</organism>
<evidence type="ECO:0000256" key="5">
    <source>
        <dbReference type="SAM" id="SignalP"/>
    </source>
</evidence>
<comment type="subcellular location">
    <subcellularLocation>
        <location evidence="1">Cytoplasm</location>
    </subcellularLocation>
</comment>
<evidence type="ECO:0000256" key="4">
    <source>
        <dbReference type="SAM" id="MobiDB-lite"/>
    </source>
</evidence>
<accession>A0AAD8ZLX9</accession>
<keyword evidence="8" id="KW-1185">Reference proteome</keyword>
<dbReference type="PANTHER" id="PTHR16093">
    <property type="entry name" value="COILED-COIL DOMAIN-CONTAINING PROTEIN 120 FAMILY MEMBER"/>
    <property type="match status" value="1"/>
</dbReference>
<keyword evidence="3" id="KW-0175">Coiled coil</keyword>
<keyword evidence="2" id="KW-0963">Cytoplasm</keyword>
<evidence type="ECO:0000256" key="3">
    <source>
        <dbReference type="ARBA" id="ARBA00023054"/>
    </source>
</evidence>
<feature type="compositionally biased region" description="Low complexity" evidence="4">
    <location>
        <begin position="425"/>
        <end position="436"/>
    </location>
</feature>
<comment type="caution">
    <text evidence="7">The sequence shown here is derived from an EMBL/GenBank/DDBJ whole genome shotgun (WGS) entry which is preliminary data.</text>
</comment>
<keyword evidence="5" id="KW-0732">Signal</keyword>
<dbReference type="Proteomes" id="UP001239994">
    <property type="component" value="Unassembled WGS sequence"/>
</dbReference>
<evidence type="ECO:0000313" key="8">
    <source>
        <dbReference type="Proteomes" id="UP001239994"/>
    </source>
</evidence>
<feature type="signal peptide" evidence="5">
    <location>
        <begin position="1"/>
        <end position="18"/>
    </location>
</feature>
<feature type="compositionally biased region" description="Polar residues" evidence="4">
    <location>
        <begin position="503"/>
        <end position="520"/>
    </location>
</feature>
<dbReference type="InterPro" id="IPR021774">
    <property type="entry name" value="CUPID"/>
</dbReference>
<name>A0AAD8ZLX9_9TELE</name>